<organism evidence="2 3">
    <name type="scientific">Phtheirospermum japonicum</name>
    <dbReference type="NCBI Taxonomy" id="374723"/>
    <lineage>
        <taxon>Eukaryota</taxon>
        <taxon>Viridiplantae</taxon>
        <taxon>Streptophyta</taxon>
        <taxon>Embryophyta</taxon>
        <taxon>Tracheophyta</taxon>
        <taxon>Spermatophyta</taxon>
        <taxon>Magnoliopsida</taxon>
        <taxon>eudicotyledons</taxon>
        <taxon>Gunneridae</taxon>
        <taxon>Pentapetalae</taxon>
        <taxon>asterids</taxon>
        <taxon>lamiids</taxon>
        <taxon>Lamiales</taxon>
        <taxon>Orobanchaceae</taxon>
        <taxon>Orobanchaceae incertae sedis</taxon>
        <taxon>Phtheirospermum</taxon>
    </lineage>
</organism>
<dbReference type="PANTHER" id="PTHR31672:SF13">
    <property type="entry name" value="F-BOX PROTEIN CPR30-LIKE"/>
    <property type="match status" value="1"/>
</dbReference>
<feature type="domain" description="F-box associated beta-propeller type 1" evidence="1">
    <location>
        <begin position="7"/>
        <end position="216"/>
    </location>
</feature>
<sequence>MSNHIDVNIALGFGYHDETDDYKIVRILSLPVEEDVAKNKVEVYSLTENFWKDVEADYYPWELFDARSEIVVNESIHWKAIYQDTYEYIFVILSSHLVEEVFQQLCVPKYLCDGEDLMKYVGVYKGSLSLFVFPLVDQDPWDEKRYLWVMREYAGHGSWAKVHSVTISPGVVNPHTFTQNDEIVHDNGDDESVVYHFDTNITRVLIGREDQAFLDLVTYVGHAWGLKCTKRWCMSYLFKIVFRVFCSNA</sequence>
<name>A0A830BU44_9LAMI</name>
<dbReference type="EMBL" id="BMAC01000158">
    <property type="protein sequence ID" value="GFP87934.1"/>
    <property type="molecule type" value="Genomic_DNA"/>
</dbReference>
<evidence type="ECO:0000313" key="3">
    <source>
        <dbReference type="Proteomes" id="UP000653305"/>
    </source>
</evidence>
<dbReference type="OrthoDB" id="5314306at2759"/>
<reference evidence="2" key="1">
    <citation type="submission" date="2020-07" db="EMBL/GenBank/DDBJ databases">
        <title>Ethylene signaling mediates host invasion by parasitic plants.</title>
        <authorList>
            <person name="Yoshida S."/>
        </authorList>
    </citation>
    <scope>NUCLEOTIDE SEQUENCE</scope>
    <source>
        <strain evidence="2">Okayama</strain>
    </source>
</reference>
<evidence type="ECO:0000313" key="2">
    <source>
        <dbReference type="EMBL" id="GFP87934.1"/>
    </source>
</evidence>
<dbReference type="InterPro" id="IPR006527">
    <property type="entry name" value="F-box-assoc_dom_typ1"/>
</dbReference>
<dbReference type="PANTHER" id="PTHR31672">
    <property type="entry name" value="BNACNNG10540D PROTEIN"/>
    <property type="match status" value="1"/>
</dbReference>
<evidence type="ECO:0000259" key="1">
    <source>
        <dbReference type="Pfam" id="PF07734"/>
    </source>
</evidence>
<accession>A0A830BU44</accession>
<dbReference type="AlphaFoldDB" id="A0A830BU44"/>
<keyword evidence="3" id="KW-1185">Reference proteome</keyword>
<proteinExistence type="predicted"/>
<dbReference type="Pfam" id="PF07734">
    <property type="entry name" value="FBA_1"/>
    <property type="match status" value="1"/>
</dbReference>
<comment type="caution">
    <text evidence="2">The sequence shown here is derived from an EMBL/GenBank/DDBJ whole genome shotgun (WGS) entry which is preliminary data.</text>
</comment>
<dbReference type="Proteomes" id="UP000653305">
    <property type="component" value="Unassembled WGS sequence"/>
</dbReference>
<gene>
    <name evidence="2" type="ORF">PHJA_000937100</name>
</gene>
<protein>
    <submittedName>
        <fullName evidence="2">F-box/kelch-repeat protein at3g06240</fullName>
    </submittedName>
</protein>
<dbReference type="NCBIfam" id="TIGR01640">
    <property type="entry name" value="F_box_assoc_1"/>
    <property type="match status" value="1"/>
</dbReference>
<dbReference type="InterPro" id="IPR017451">
    <property type="entry name" value="F-box-assoc_interact_dom"/>
</dbReference>
<dbReference type="InterPro" id="IPR050796">
    <property type="entry name" value="SCF_F-box_component"/>
</dbReference>